<dbReference type="Proteomes" id="UP000031465">
    <property type="component" value="Unassembled WGS sequence"/>
</dbReference>
<comment type="caution">
    <text evidence="1">The sequence shown here is derived from an EMBL/GenBank/DDBJ whole genome shotgun (WGS) entry which is preliminary data.</text>
</comment>
<reference evidence="1 2" key="1">
    <citation type="journal article" date="2014" name="Mol. Biol. Evol.">
        <title>Massive expansion of Ubiquitination-related gene families within the Chlamydiae.</title>
        <authorList>
            <person name="Domman D."/>
            <person name="Collingro A."/>
            <person name="Lagkouvardos I."/>
            <person name="Gehre L."/>
            <person name="Weinmaier T."/>
            <person name="Rattei T."/>
            <person name="Subtil A."/>
            <person name="Horn M."/>
        </authorList>
    </citation>
    <scope>NUCLEOTIDE SEQUENCE [LARGE SCALE GENOMIC DNA]</scope>
    <source>
        <strain evidence="1 2">EI2</strain>
    </source>
</reference>
<evidence type="ECO:0000313" key="1">
    <source>
        <dbReference type="EMBL" id="KIC72682.1"/>
    </source>
</evidence>
<dbReference type="RefSeq" id="WP_039357508.1">
    <property type="nucleotide sequence ID" value="NZ_JSAN01000049.1"/>
</dbReference>
<accession>A0A0C1JZN4</accession>
<name>A0A0C1JZN4_9BACT</name>
<dbReference type="AlphaFoldDB" id="A0A0C1JZN4"/>
<proteinExistence type="predicted"/>
<sequence>MRQSENVQRVMDMIKEEDRKRVVIPYSYCGESSIIGGNSNCLDWVRKKLFLLDIQLKKSAFENLAALAKLYTKPPEHYLDDKLEVSI</sequence>
<gene>
    <name evidence="1" type="ORF">DB44_CC00040</name>
</gene>
<evidence type="ECO:0000313" key="2">
    <source>
        <dbReference type="Proteomes" id="UP000031465"/>
    </source>
</evidence>
<protein>
    <submittedName>
        <fullName evidence="1">Uncharacterized protein</fullName>
    </submittedName>
</protein>
<dbReference type="EMBL" id="JSAN01000049">
    <property type="protein sequence ID" value="KIC72682.1"/>
    <property type="molecule type" value="Genomic_DNA"/>
</dbReference>
<dbReference type="PATRIC" id="fig|362787.3.peg.778"/>
<organism evidence="1 2">
    <name type="scientific">Candidatus Protochlamydia amoebophila</name>
    <dbReference type="NCBI Taxonomy" id="362787"/>
    <lineage>
        <taxon>Bacteria</taxon>
        <taxon>Pseudomonadati</taxon>
        <taxon>Chlamydiota</taxon>
        <taxon>Chlamydiia</taxon>
        <taxon>Parachlamydiales</taxon>
        <taxon>Parachlamydiaceae</taxon>
        <taxon>Candidatus Protochlamydia</taxon>
    </lineage>
</organism>